<dbReference type="Gene3D" id="3.30.710.10">
    <property type="entry name" value="Potassium Channel Kv1.1, Chain A"/>
    <property type="match status" value="1"/>
</dbReference>
<evidence type="ECO:0000256" key="2">
    <source>
        <dbReference type="ARBA" id="ARBA00022737"/>
    </source>
</evidence>
<evidence type="ECO:0000256" key="1">
    <source>
        <dbReference type="ARBA" id="ARBA00022441"/>
    </source>
</evidence>
<proteinExistence type="predicted"/>
<dbReference type="Pfam" id="PF01344">
    <property type="entry name" value="Kelch_1"/>
    <property type="match status" value="2"/>
</dbReference>
<evidence type="ECO:0000256" key="3">
    <source>
        <dbReference type="SAM" id="MobiDB-lite"/>
    </source>
</evidence>
<dbReference type="CDD" id="cd18186">
    <property type="entry name" value="BTB_POZ_ZBTB_KLHL-like"/>
    <property type="match status" value="1"/>
</dbReference>
<dbReference type="InterPro" id="IPR006652">
    <property type="entry name" value="Kelch_1"/>
</dbReference>
<dbReference type="PANTHER" id="PTHR45632">
    <property type="entry name" value="LD33804P"/>
    <property type="match status" value="1"/>
</dbReference>
<dbReference type="InterPro" id="IPR000210">
    <property type="entry name" value="BTB/POZ_dom"/>
</dbReference>
<dbReference type="InterPro" id="IPR011333">
    <property type="entry name" value="SKP1/BTB/POZ_sf"/>
</dbReference>
<dbReference type="PROSITE" id="PS50097">
    <property type="entry name" value="BTB"/>
    <property type="match status" value="1"/>
</dbReference>
<dbReference type="SMART" id="SM00612">
    <property type="entry name" value="Kelch"/>
    <property type="match status" value="3"/>
</dbReference>
<keyword evidence="1" id="KW-0880">Kelch repeat</keyword>
<feature type="domain" description="BTB" evidence="4">
    <location>
        <begin position="15"/>
        <end position="97"/>
    </location>
</feature>
<organism evidence="5">
    <name type="scientific">Mesocestoides corti</name>
    <name type="common">Flatworm</name>
    <dbReference type="NCBI Taxonomy" id="53468"/>
    <lineage>
        <taxon>Eukaryota</taxon>
        <taxon>Metazoa</taxon>
        <taxon>Spiralia</taxon>
        <taxon>Lophotrochozoa</taxon>
        <taxon>Platyhelminthes</taxon>
        <taxon>Cestoda</taxon>
        <taxon>Eucestoda</taxon>
        <taxon>Cyclophyllidea</taxon>
        <taxon>Mesocestoididae</taxon>
        <taxon>Mesocestoides</taxon>
    </lineage>
</organism>
<accession>A0A5K3FFJ8</accession>
<reference evidence="5" key="1">
    <citation type="submission" date="2019-11" db="UniProtKB">
        <authorList>
            <consortium name="WormBaseParasite"/>
        </authorList>
    </citation>
    <scope>IDENTIFICATION</scope>
</reference>
<dbReference type="SUPFAM" id="SSF50965">
    <property type="entry name" value="Galactose oxidase, central domain"/>
    <property type="match status" value="1"/>
</dbReference>
<dbReference type="InterPro" id="IPR015915">
    <property type="entry name" value="Kelch-typ_b-propeller"/>
</dbReference>
<feature type="region of interest" description="Disordered" evidence="3">
    <location>
        <begin position="849"/>
        <end position="874"/>
    </location>
</feature>
<sequence length="874" mass="93192">MWDCNQKLSENGLTYDVTFTFHNSKFTCEKSIFGSASPLLKHIFEENQDCATLKRSVGIATATCPNTNTLILHIDESPEAFEAVHKFLHDPNAKIDDYLLPSICQLSKKYQFEEVWRVLGSRLAHLVSLENIGEICPLVFLAAGVDTDDPTANALASATRSFLVDNADTIACTQTGQLSARLFIDVTENPRCPDRDVFDITGSLAYQSGFPDDWGLTELVLFYISRLVKYREPLDEGNSASFEEQVARKLTNKIHAPARETVTDEIRMTISDSHLRDFEKTVPPSATSEAGDAFQTQKSHETNSESVTTSEAAANAVASDKETCLLAKTTLGVGSISIHLGKLEGRLVSLSVKRKPIPSASASVVPSSASSSVTGGCNMFPCASSLLTSVVLPPSPPPNAAACCLNCAPRDTIRCAKRRIIPTSPLKPLRIDNQPPNEEASPPSMFHQNCVLRSFGCLPTPLLEPRSAAGACSIVASNTSGGDGEKEGEEEESTHWILVAGGSSQDRCLRTTEFLCLKHSSWDAEWFAGRRGSIMSAISDIESASNPGAGGTVSFTCHPGPSMHSARGRLALTSLDDGLSIYACGGSDGNQDLTSVECLIVDPANPASSDASNQWRFVASLQQARSCSAAASLTARQRAIVIGGQLGGAPLSSVEAYIPDRDEWIYLPPMSEARSQLCAAALNTRNLVFAVGGVSETPNTPCTLPSHSFTFQSCELTELPASGEAYDPRCSHWIRLPELINRSPLIGASLVPISPSSGRLLLIGGSDGHSNMTQTQIFDSRTWTWLLGPSLSIGRVSPCAVALAPTVQTWDASSPCVAVIGGFNIAAGGFLNSVEVLGVTITSTSPGKISPLSIPSSTPPKNPVPTYLHPSCDN</sequence>
<dbReference type="PANTHER" id="PTHR45632:SF5">
    <property type="entry name" value="KELCH-LIKE PROTEIN 22"/>
    <property type="match status" value="1"/>
</dbReference>
<protein>
    <submittedName>
        <fullName evidence="5">BTB domain-containing protein</fullName>
    </submittedName>
</protein>
<evidence type="ECO:0000313" key="5">
    <source>
        <dbReference type="WBParaSite" id="MCU_007934-RB"/>
    </source>
</evidence>
<dbReference type="WBParaSite" id="MCU_007934-RB">
    <property type="protein sequence ID" value="MCU_007934-RB"/>
    <property type="gene ID" value="MCU_007934"/>
</dbReference>
<keyword evidence="2" id="KW-0677">Repeat</keyword>
<evidence type="ECO:0000259" key="4">
    <source>
        <dbReference type="PROSITE" id="PS50097"/>
    </source>
</evidence>
<dbReference type="InterPro" id="IPR011043">
    <property type="entry name" value="Gal_Oxase/kelch_b-propeller"/>
</dbReference>
<dbReference type="Pfam" id="PF00651">
    <property type="entry name" value="BTB"/>
    <property type="match status" value="1"/>
</dbReference>
<name>A0A5K3FFJ8_MESCO</name>
<dbReference type="AlphaFoldDB" id="A0A5K3FFJ8"/>
<dbReference type="SUPFAM" id="SSF54695">
    <property type="entry name" value="POZ domain"/>
    <property type="match status" value="1"/>
</dbReference>
<dbReference type="Gene3D" id="2.120.10.80">
    <property type="entry name" value="Kelch-type beta propeller"/>
    <property type="match status" value="2"/>
</dbReference>
<feature type="region of interest" description="Disordered" evidence="3">
    <location>
        <begin position="280"/>
        <end position="307"/>
    </location>
</feature>